<evidence type="ECO:0000256" key="8">
    <source>
        <dbReference type="ARBA" id="ARBA00023047"/>
    </source>
</evidence>
<dbReference type="PANTHER" id="PTHR33619:SF3">
    <property type="entry name" value="POLYSACCHARIDE EXPORT PROTEIN GFCE-RELATED"/>
    <property type="match status" value="1"/>
</dbReference>
<name>A0A193LEI9_9GAMM</name>
<keyword evidence="7 15" id="KW-0732">Signal</keyword>
<evidence type="ECO:0000256" key="11">
    <source>
        <dbReference type="ARBA" id="ARBA00023136"/>
    </source>
</evidence>
<keyword evidence="14" id="KW-0449">Lipoprotein</keyword>
<dbReference type="GO" id="GO:0006811">
    <property type="term" value="P:monoatomic ion transport"/>
    <property type="evidence" value="ECO:0007669"/>
    <property type="project" value="UniProtKB-KW"/>
</dbReference>
<dbReference type="PROSITE" id="PS51257">
    <property type="entry name" value="PROKAR_LIPOPROTEIN"/>
    <property type="match status" value="1"/>
</dbReference>
<proteinExistence type="inferred from homology"/>
<dbReference type="GO" id="GO:0046930">
    <property type="term" value="C:pore complex"/>
    <property type="evidence" value="ECO:0007669"/>
    <property type="project" value="UniProtKB-KW"/>
</dbReference>
<dbReference type="GO" id="GO:0015288">
    <property type="term" value="F:porin activity"/>
    <property type="evidence" value="ECO:0007669"/>
    <property type="project" value="UniProtKB-KW"/>
</dbReference>
<evidence type="ECO:0000256" key="7">
    <source>
        <dbReference type="ARBA" id="ARBA00022729"/>
    </source>
</evidence>
<comment type="similarity">
    <text evidence="2">Belongs to the BexD/CtrA/VexA family.</text>
</comment>
<dbReference type="PANTHER" id="PTHR33619">
    <property type="entry name" value="POLYSACCHARIDE EXPORT PROTEIN GFCE-RELATED"/>
    <property type="match status" value="1"/>
</dbReference>
<comment type="subcellular location">
    <subcellularLocation>
        <location evidence="1">Cell outer membrane</location>
        <topology evidence="1">Multi-pass membrane protein</topology>
    </subcellularLocation>
</comment>
<keyword evidence="13" id="KW-0998">Cell outer membrane</keyword>
<evidence type="ECO:0000256" key="14">
    <source>
        <dbReference type="ARBA" id="ARBA00023288"/>
    </source>
</evidence>
<keyword evidence="11" id="KW-0472">Membrane</keyword>
<keyword evidence="4" id="KW-1134">Transmembrane beta strand</keyword>
<evidence type="ECO:0000256" key="3">
    <source>
        <dbReference type="ARBA" id="ARBA00022448"/>
    </source>
</evidence>
<evidence type="ECO:0000256" key="6">
    <source>
        <dbReference type="ARBA" id="ARBA00022692"/>
    </source>
</evidence>
<evidence type="ECO:0000256" key="1">
    <source>
        <dbReference type="ARBA" id="ARBA00004571"/>
    </source>
</evidence>
<feature type="domain" description="Polysaccharide export protein N-terminal" evidence="16">
    <location>
        <begin position="42"/>
        <end position="113"/>
    </location>
</feature>
<dbReference type="Pfam" id="PF02563">
    <property type="entry name" value="Poly_export"/>
    <property type="match status" value="1"/>
</dbReference>
<keyword evidence="9" id="KW-0406">Ion transport</keyword>
<evidence type="ECO:0000256" key="5">
    <source>
        <dbReference type="ARBA" id="ARBA00022597"/>
    </source>
</evidence>
<evidence type="ECO:0000259" key="16">
    <source>
        <dbReference type="Pfam" id="PF02563"/>
    </source>
</evidence>
<evidence type="ECO:0000256" key="10">
    <source>
        <dbReference type="ARBA" id="ARBA00023114"/>
    </source>
</evidence>
<evidence type="ECO:0000256" key="4">
    <source>
        <dbReference type="ARBA" id="ARBA00022452"/>
    </source>
</evidence>
<keyword evidence="3" id="KW-0813">Transport</keyword>
<evidence type="ECO:0000256" key="2">
    <source>
        <dbReference type="ARBA" id="ARBA00009450"/>
    </source>
</evidence>
<dbReference type="GO" id="GO:0009279">
    <property type="term" value="C:cell outer membrane"/>
    <property type="evidence" value="ECO:0007669"/>
    <property type="project" value="UniProtKB-SubCell"/>
</dbReference>
<dbReference type="KEGG" id="woc:BA177_06750"/>
<dbReference type="Proteomes" id="UP000092695">
    <property type="component" value="Chromosome"/>
</dbReference>
<dbReference type="Gene3D" id="3.30.1950.10">
    <property type="entry name" value="wza like domain"/>
    <property type="match status" value="1"/>
</dbReference>
<feature type="chain" id="PRO_5008260122" description="Sugar ABC transporter substrate-binding protein" evidence="15">
    <location>
        <begin position="27"/>
        <end position="206"/>
    </location>
</feature>
<feature type="domain" description="SLBB" evidence="17">
    <location>
        <begin position="121"/>
        <end position="201"/>
    </location>
</feature>
<dbReference type="NCBIfam" id="TIGR03027">
    <property type="entry name" value="pepcterm_export"/>
    <property type="match status" value="1"/>
</dbReference>
<keyword evidence="19" id="KW-1185">Reference proteome</keyword>
<keyword evidence="10" id="KW-0626">Porin</keyword>
<accession>A0A193LEI9</accession>
<evidence type="ECO:0000256" key="13">
    <source>
        <dbReference type="ARBA" id="ARBA00023237"/>
    </source>
</evidence>
<dbReference type="InterPro" id="IPR003715">
    <property type="entry name" value="Poly_export_N"/>
</dbReference>
<dbReference type="Pfam" id="PF22461">
    <property type="entry name" value="SLBB_2"/>
    <property type="match status" value="1"/>
</dbReference>
<dbReference type="GO" id="GO:0015159">
    <property type="term" value="F:polysaccharide transmembrane transporter activity"/>
    <property type="evidence" value="ECO:0007669"/>
    <property type="project" value="InterPro"/>
</dbReference>
<keyword evidence="12" id="KW-0564">Palmitate</keyword>
<keyword evidence="8" id="KW-0625">Polysaccharide transport</keyword>
<reference evidence="18 19" key="1">
    <citation type="submission" date="2016-06" db="EMBL/GenBank/DDBJ databases">
        <title>Complete genome sequence of a deep-branching marine Gamma Proteobacterium Woeseia oceani type strain XK5.</title>
        <authorList>
            <person name="Mu D."/>
            <person name="Du Z."/>
        </authorList>
    </citation>
    <scope>NUCLEOTIDE SEQUENCE [LARGE SCALE GENOMIC DNA]</scope>
    <source>
        <strain evidence="18 19">XK5</strain>
    </source>
</reference>
<keyword evidence="5" id="KW-0762">Sugar transport</keyword>
<evidence type="ECO:0000313" key="19">
    <source>
        <dbReference type="Proteomes" id="UP000092695"/>
    </source>
</evidence>
<feature type="signal peptide" evidence="15">
    <location>
        <begin position="1"/>
        <end position="26"/>
    </location>
</feature>
<evidence type="ECO:0000259" key="17">
    <source>
        <dbReference type="Pfam" id="PF22461"/>
    </source>
</evidence>
<protein>
    <recommendedName>
        <fullName evidence="20">Sugar ABC transporter substrate-binding protein</fullName>
    </recommendedName>
</protein>
<evidence type="ECO:0000256" key="12">
    <source>
        <dbReference type="ARBA" id="ARBA00023139"/>
    </source>
</evidence>
<dbReference type="Gene3D" id="3.10.560.10">
    <property type="entry name" value="Outer membrane lipoprotein wza domain like"/>
    <property type="match status" value="1"/>
</dbReference>
<gene>
    <name evidence="18" type="ORF">BA177_06750</name>
</gene>
<dbReference type="InterPro" id="IPR054765">
    <property type="entry name" value="SLBB_dom"/>
</dbReference>
<evidence type="ECO:0000256" key="15">
    <source>
        <dbReference type="SAM" id="SignalP"/>
    </source>
</evidence>
<evidence type="ECO:0000313" key="18">
    <source>
        <dbReference type="EMBL" id="ANO50945.1"/>
    </source>
</evidence>
<evidence type="ECO:0000256" key="9">
    <source>
        <dbReference type="ARBA" id="ARBA00023065"/>
    </source>
</evidence>
<organism evidence="18 19">
    <name type="scientific">Woeseia oceani</name>
    <dbReference type="NCBI Taxonomy" id="1548547"/>
    <lineage>
        <taxon>Bacteria</taxon>
        <taxon>Pseudomonadati</taxon>
        <taxon>Pseudomonadota</taxon>
        <taxon>Gammaproteobacteria</taxon>
        <taxon>Woeseiales</taxon>
        <taxon>Woeseiaceae</taxon>
        <taxon>Woeseia</taxon>
    </lineage>
</organism>
<dbReference type="AlphaFoldDB" id="A0A193LEI9"/>
<dbReference type="InterPro" id="IPR049712">
    <property type="entry name" value="Poly_export"/>
</dbReference>
<dbReference type="InterPro" id="IPR017477">
    <property type="entry name" value="PEP-CTERM_polysacc_export"/>
</dbReference>
<dbReference type="STRING" id="1548547.BA177_06750"/>
<dbReference type="EMBL" id="CP016268">
    <property type="protein sequence ID" value="ANO50945.1"/>
    <property type="molecule type" value="Genomic_DNA"/>
</dbReference>
<sequence>MRNITVRMPLATLLLAVFMISGCASSGGGVPPVCPQPDARLQDYVIGAGDTLEIFVWRNQELSGTVPVRPDGKISISLVEDMVAVGKTPTELARDMEEVLSEYLRIPKVNILVAAEGSSNQIQVIGSVVTPQSIAYRDGIKVLDVVVAVGGLDEFAAGNRSHIVRQIDDRSTECRVRLDNLLKDGDMSQNINMYPGDVLIVPESRF</sequence>
<keyword evidence="6" id="KW-0812">Transmembrane</keyword>
<evidence type="ECO:0008006" key="20">
    <source>
        <dbReference type="Google" id="ProtNLM"/>
    </source>
</evidence>